<dbReference type="EMBL" id="JAUSUF010000012">
    <property type="protein sequence ID" value="MDQ0150732.1"/>
    <property type="molecule type" value="Genomic_DNA"/>
</dbReference>
<dbReference type="PRINTS" id="PR00181">
    <property type="entry name" value="MALTOSEBP"/>
</dbReference>
<feature type="chain" id="PRO_5044989489" description="Maltodextrin-binding protein" evidence="6">
    <location>
        <begin position="26"/>
        <end position="404"/>
    </location>
</feature>
<dbReference type="CDD" id="cd13586">
    <property type="entry name" value="PBP2_Maltose_binding_like"/>
    <property type="match status" value="1"/>
</dbReference>
<evidence type="ECO:0000256" key="2">
    <source>
        <dbReference type="ARBA" id="ARBA00022448"/>
    </source>
</evidence>
<protein>
    <recommendedName>
        <fullName evidence="5 6">Maltodextrin-binding protein</fullName>
    </recommendedName>
</protein>
<reference evidence="7 8" key="1">
    <citation type="submission" date="2023-07" db="EMBL/GenBank/DDBJ databases">
        <title>Genomic Encyclopedia of Type Strains, Phase IV (KMG-IV): sequencing the most valuable type-strain genomes for metagenomic binning, comparative biology and taxonomic classification.</title>
        <authorList>
            <person name="Goeker M."/>
        </authorList>
    </citation>
    <scope>NUCLEOTIDE SEQUENCE [LARGE SCALE GENOMIC DNA]</scope>
    <source>
        <strain evidence="7 8">DSM 20694</strain>
    </source>
</reference>
<evidence type="ECO:0000256" key="6">
    <source>
        <dbReference type="RuleBase" id="RU365005"/>
    </source>
</evidence>
<evidence type="ECO:0000256" key="4">
    <source>
        <dbReference type="ARBA" id="ARBA00022729"/>
    </source>
</evidence>
<keyword evidence="6" id="KW-1003">Cell membrane</keyword>
<dbReference type="Gene3D" id="3.40.190.10">
    <property type="entry name" value="Periplasmic binding protein-like II"/>
    <property type="match status" value="2"/>
</dbReference>
<dbReference type="Proteomes" id="UP001228504">
    <property type="component" value="Unassembled WGS sequence"/>
</dbReference>
<feature type="signal peptide" evidence="6">
    <location>
        <begin position="1"/>
        <end position="25"/>
    </location>
</feature>
<dbReference type="InterPro" id="IPR006061">
    <property type="entry name" value="SBP_1_CS"/>
</dbReference>
<dbReference type="PROSITE" id="PS01037">
    <property type="entry name" value="SBP_BACTERIAL_1"/>
    <property type="match status" value="1"/>
</dbReference>
<comment type="caution">
    <text evidence="7">The sequence shown here is derived from an EMBL/GenBank/DDBJ whole genome shotgun (WGS) entry which is preliminary data.</text>
</comment>
<dbReference type="PANTHER" id="PTHR30061:SF50">
    <property type="entry name" value="MALTOSE_MALTODEXTRIN-BINDING PERIPLASMIC PROTEIN"/>
    <property type="match status" value="1"/>
</dbReference>
<keyword evidence="6" id="KW-0472">Membrane</keyword>
<evidence type="ECO:0000256" key="5">
    <source>
        <dbReference type="ARBA" id="ARBA00030303"/>
    </source>
</evidence>
<evidence type="ECO:0000256" key="1">
    <source>
        <dbReference type="ARBA" id="ARBA00008520"/>
    </source>
</evidence>
<evidence type="ECO:0000313" key="8">
    <source>
        <dbReference type="Proteomes" id="UP001228504"/>
    </source>
</evidence>
<dbReference type="InterPro" id="IPR006060">
    <property type="entry name" value="Maltose/Cyclodextrin-bd"/>
</dbReference>
<keyword evidence="4 6" id="KW-0732">Signal</keyword>
<sequence length="404" mass="44012">MLKRKKTLAAIIAAMVLTGSLVGCGSSGSTASSNSKELKVWSHLTTQEINAMKPIAEKWGKDNGVKVTIVEDKAKTQEDVQAIKAGKGPDIMFGAPHDQLGIYQKAGLLDEVPKDTIKAKDYGSKQIVDAVTISGKQYALPIAQETVALFYNKDKVKNVPKTMEDVIKQGKNVGFKFDINNFYNAYGFIAANGAYVFKNNDGTLDPKDIGLDTKGAVKGYTFLQDLVVKDKLMPADIKGDMAKGDFLNKKIGLYVSGPWDVQAFKDGKVNFGVAPMPTLDGKKIPTFMGVQTAFVSTNTKDKDLAWKLAKYLSDNSAETVLNKGHRIPVLKKDLDSKSFKDNKEMAAFAEQLKVATPMPNIPEVQAMWEPAGNDLKLLTAGKLTPQECGKKIVEQIKQGIAQQK</sequence>
<keyword evidence="3 6" id="KW-0762">Sugar transport</keyword>
<keyword evidence="6" id="KW-0449">Lipoprotein</keyword>
<evidence type="ECO:0000256" key="3">
    <source>
        <dbReference type="ARBA" id="ARBA00022597"/>
    </source>
</evidence>
<name>A0ABT9UWP4_9FIRM</name>
<accession>A0ABT9UWP4</accession>
<comment type="similarity">
    <text evidence="1 6">Belongs to the bacterial solute-binding protein 1 family.</text>
</comment>
<keyword evidence="8" id="KW-1185">Reference proteome</keyword>
<dbReference type="Pfam" id="PF01547">
    <property type="entry name" value="SBP_bac_1"/>
    <property type="match status" value="1"/>
</dbReference>
<organism evidence="7 8">
    <name type="scientific">Eubacterium multiforme</name>
    <dbReference type="NCBI Taxonomy" id="83339"/>
    <lineage>
        <taxon>Bacteria</taxon>
        <taxon>Bacillati</taxon>
        <taxon>Bacillota</taxon>
        <taxon>Clostridia</taxon>
        <taxon>Eubacteriales</taxon>
        <taxon>Eubacteriaceae</taxon>
        <taxon>Eubacterium</taxon>
    </lineage>
</organism>
<dbReference type="SUPFAM" id="SSF53850">
    <property type="entry name" value="Periplasmic binding protein-like II"/>
    <property type="match status" value="1"/>
</dbReference>
<comment type="subcellular location">
    <subcellularLocation>
        <location evidence="6">Cell membrane</location>
        <topology evidence="6">Lipid-anchor</topology>
    </subcellularLocation>
</comment>
<dbReference type="InterPro" id="IPR006059">
    <property type="entry name" value="SBP"/>
</dbReference>
<evidence type="ECO:0000313" key="7">
    <source>
        <dbReference type="EMBL" id="MDQ0150732.1"/>
    </source>
</evidence>
<dbReference type="PROSITE" id="PS51257">
    <property type="entry name" value="PROKAR_LIPOPROTEIN"/>
    <property type="match status" value="1"/>
</dbReference>
<gene>
    <name evidence="7" type="ORF">J2S18_002702</name>
</gene>
<dbReference type="RefSeq" id="WP_307487480.1">
    <property type="nucleotide sequence ID" value="NZ_JAUSUF010000012.1"/>
</dbReference>
<proteinExistence type="inferred from homology"/>
<keyword evidence="2 6" id="KW-0813">Transport</keyword>
<dbReference type="PANTHER" id="PTHR30061">
    <property type="entry name" value="MALTOSE-BINDING PERIPLASMIC PROTEIN"/>
    <property type="match status" value="1"/>
</dbReference>